<evidence type="ECO:0000256" key="2">
    <source>
        <dbReference type="ARBA" id="ARBA00022679"/>
    </source>
</evidence>
<dbReference type="InterPro" id="IPR004399">
    <property type="entry name" value="HMP/HMP-P_kinase_dom"/>
</dbReference>
<evidence type="ECO:0000313" key="10">
    <source>
        <dbReference type="Proteomes" id="UP001295423"/>
    </source>
</evidence>
<accession>A0AAD2FPD3</accession>
<proteinExistence type="predicted"/>
<feature type="domain" description="Pyridoxamine kinase/Phosphomethylpyrimidine kinase" evidence="8">
    <location>
        <begin position="32"/>
        <end position="324"/>
    </location>
</feature>
<dbReference type="CDD" id="cd00564">
    <property type="entry name" value="TMP_TenI"/>
    <property type="match status" value="1"/>
</dbReference>
<dbReference type="PANTHER" id="PTHR20858">
    <property type="entry name" value="PHOSPHOMETHYLPYRIMIDINE KINASE"/>
    <property type="match status" value="1"/>
</dbReference>
<evidence type="ECO:0000256" key="5">
    <source>
        <dbReference type="ARBA" id="ARBA00022840"/>
    </source>
</evidence>
<evidence type="ECO:0000256" key="3">
    <source>
        <dbReference type="ARBA" id="ARBA00022741"/>
    </source>
</evidence>
<dbReference type="InterPro" id="IPR036206">
    <property type="entry name" value="ThiamineP_synth_sf"/>
</dbReference>
<dbReference type="PANTHER" id="PTHR20858:SF17">
    <property type="entry name" value="HYDROXYMETHYLPYRIMIDINE_PHOSPHOMETHYLPYRIMIDINE KINASE THI20-RELATED"/>
    <property type="match status" value="1"/>
</dbReference>
<keyword evidence="4" id="KW-0418">Kinase</keyword>
<keyword evidence="6" id="KW-0511">Multifunctional enzyme</keyword>
<dbReference type="InterPro" id="IPR022998">
    <property type="entry name" value="ThiamineP_synth_TenI"/>
</dbReference>
<dbReference type="GO" id="GO:0008902">
    <property type="term" value="F:hydroxymethylpyrimidine kinase activity"/>
    <property type="evidence" value="ECO:0007669"/>
    <property type="project" value="TreeGrafter"/>
</dbReference>
<name>A0AAD2FPD3_9STRA</name>
<organism evidence="9 10">
    <name type="scientific">Cylindrotheca closterium</name>
    <dbReference type="NCBI Taxonomy" id="2856"/>
    <lineage>
        <taxon>Eukaryota</taxon>
        <taxon>Sar</taxon>
        <taxon>Stramenopiles</taxon>
        <taxon>Ochrophyta</taxon>
        <taxon>Bacillariophyta</taxon>
        <taxon>Bacillariophyceae</taxon>
        <taxon>Bacillariophycidae</taxon>
        <taxon>Bacillariales</taxon>
        <taxon>Bacillariaceae</taxon>
        <taxon>Cylindrotheca</taxon>
    </lineage>
</organism>
<dbReference type="SUPFAM" id="SSF51391">
    <property type="entry name" value="Thiamin phosphate synthase"/>
    <property type="match status" value="1"/>
</dbReference>
<reference evidence="9" key="1">
    <citation type="submission" date="2023-08" db="EMBL/GenBank/DDBJ databases">
        <authorList>
            <person name="Audoor S."/>
            <person name="Bilcke G."/>
        </authorList>
    </citation>
    <scope>NUCLEOTIDE SEQUENCE</scope>
</reference>
<evidence type="ECO:0008006" key="11">
    <source>
        <dbReference type="Google" id="ProtNLM"/>
    </source>
</evidence>
<dbReference type="AlphaFoldDB" id="A0AAD2FPD3"/>
<dbReference type="Proteomes" id="UP001295423">
    <property type="component" value="Unassembled WGS sequence"/>
</dbReference>
<evidence type="ECO:0000259" key="8">
    <source>
        <dbReference type="Pfam" id="PF08543"/>
    </source>
</evidence>
<sequence>MAAANNNHNSNTNDNTKVIPPPPIVYTIAGSDSGGGAGIQADLHAIKAMGGHGCSAIAALTAQNSVGVSAVHAPPIEFLRAQLDALVSDLFPRGIKIGMLATKEVANLVGEVLKELKEKNNGSRVWVVLDPVMISTSGSKLIDDDAVDAIVKNVFPYADVVTPNKFEAEALLGRKLKTPEDVQKGAQDILAMGCKGVLIKGGHTLIDEKDATSELKATITYAQDYLLTNEELPKEEDRRLCDSASGIWLRSKRWDTENTHGTGCTLSSAFATALALGETKRLDESSKEGATSSIYLSDACCLAKAYVSAGIQQGVQLGAGPGPVAQTTFPSSYEHFPSIIAEPTSDLPAFLPMKAYSTEKSNDDIPVLGRILPIVDTVEWIRKLAETPGVEDIQLRIKDETDVGKIAERVQACQDICAKEGVRLWINDHWEAAVQAGCFGVHVGQEDLLKCKNAGGLEKLREKGIALGISTHSYGELAAAIGIKPSYISLGPIFATSSKKVGFDPQGLGILSKWRDLIPPSIPFVTIGGINTIDAAKSNRQAGSDCIAVIGAVTKAENLPERIQELNEAMLLL</sequence>
<keyword evidence="10" id="KW-1185">Reference proteome</keyword>
<comment type="caution">
    <text evidence="9">The sequence shown here is derived from an EMBL/GenBank/DDBJ whole genome shotgun (WGS) entry which is preliminary data.</text>
</comment>
<dbReference type="GO" id="GO:0005829">
    <property type="term" value="C:cytosol"/>
    <property type="evidence" value="ECO:0007669"/>
    <property type="project" value="TreeGrafter"/>
</dbReference>
<evidence type="ECO:0000256" key="4">
    <source>
        <dbReference type="ARBA" id="ARBA00022777"/>
    </source>
</evidence>
<dbReference type="GO" id="GO:0005524">
    <property type="term" value="F:ATP binding"/>
    <property type="evidence" value="ECO:0007669"/>
    <property type="project" value="UniProtKB-KW"/>
</dbReference>
<dbReference type="InterPro" id="IPR013785">
    <property type="entry name" value="Aldolase_TIM"/>
</dbReference>
<dbReference type="InterPro" id="IPR013749">
    <property type="entry name" value="PM/HMP-P_kinase-1"/>
</dbReference>
<evidence type="ECO:0000256" key="6">
    <source>
        <dbReference type="ARBA" id="ARBA00023268"/>
    </source>
</evidence>
<keyword evidence="3" id="KW-0547">Nucleotide-binding</keyword>
<dbReference type="EMBL" id="CAKOGP040001736">
    <property type="protein sequence ID" value="CAJ1947919.1"/>
    <property type="molecule type" value="Genomic_DNA"/>
</dbReference>
<keyword evidence="2" id="KW-0808">Transferase</keyword>
<dbReference type="SUPFAM" id="SSF53613">
    <property type="entry name" value="Ribokinase-like"/>
    <property type="match status" value="1"/>
</dbReference>
<dbReference type="Pfam" id="PF02581">
    <property type="entry name" value="TMP-TENI"/>
    <property type="match status" value="1"/>
</dbReference>
<feature type="domain" description="Thiamine phosphate synthase/TenI" evidence="7">
    <location>
        <begin position="376"/>
        <end position="553"/>
    </location>
</feature>
<keyword evidence="5" id="KW-0067">ATP-binding</keyword>
<dbReference type="GO" id="GO:0009228">
    <property type="term" value="P:thiamine biosynthetic process"/>
    <property type="evidence" value="ECO:0007669"/>
    <property type="project" value="UniProtKB-KW"/>
</dbReference>
<dbReference type="Gene3D" id="3.20.20.70">
    <property type="entry name" value="Aldolase class I"/>
    <property type="match status" value="1"/>
</dbReference>
<evidence type="ECO:0000313" key="9">
    <source>
        <dbReference type="EMBL" id="CAJ1947919.1"/>
    </source>
</evidence>
<comment type="cofactor">
    <cofactor evidence="1">
        <name>Mg(2+)</name>
        <dbReference type="ChEBI" id="CHEBI:18420"/>
    </cofactor>
</comment>
<dbReference type="Pfam" id="PF08543">
    <property type="entry name" value="Phos_pyr_kin"/>
    <property type="match status" value="1"/>
</dbReference>
<dbReference type="CDD" id="cd01169">
    <property type="entry name" value="HMPP_kinase"/>
    <property type="match status" value="1"/>
</dbReference>
<evidence type="ECO:0000256" key="1">
    <source>
        <dbReference type="ARBA" id="ARBA00001946"/>
    </source>
</evidence>
<dbReference type="FunFam" id="3.40.1190.20:FF:000003">
    <property type="entry name" value="Phosphomethylpyrimidine kinase ThiD"/>
    <property type="match status" value="1"/>
</dbReference>
<dbReference type="Gene3D" id="3.40.1190.20">
    <property type="match status" value="1"/>
</dbReference>
<evidence type="ECO:0000259" key="7">
    <source>
        <dbReference type="Pfam" id="PF02581"/>
    </source>
</evidence>
<dbReference type="InterPro" id="IPR029056">
    <property type="entry name" value="Ribokinase-like"/>
</dbReference>
<dbReference type="GO" id="GO:0008972">
    <property type="term" value="F:phosphomethylpyrimidine kinase activity"/>
    <property type="evidence" value="ECO:0007669"/>
    <property type="project" value="InterPro"/>
</dbReference>
<protein>
    <recommendedName>
        <fullName evidence="11">Thiamine-phosphate pyrophosphorylase</fullName>
    </recommendedName>
</protein>
<gene>
    <name evidence="9" type="ORF">CYCCA115_LOCUS11374</name>
</gene>